<feature type="active site" description="Proton donor" evidence="2">
    <location>
        <position position="257"/>
    </location>
</feature>
<evidence type="ECO:0000313" key="5">
    <source>
        <dbReference type="Proteomes" id="UP000217448"/>
    </source>
</evidence>
<reference evidence="5" key="2">
    <citation type="submission" date="2023-07" db="EMBL/GenBank/DDBJ databases">
        <title>Yangia mangrovi SAOS 153D genome.</title>
        <authorList>
            <person name="Verma A."/>
            <person name="Pal Y."/>
            <person name="Sundharam S."/>
            <person name="Bisht B."/>
            <person name="Srinivasan K."/>
        </authorList>
    </citation>
    <scope>NUCLEOTIDE SEQUENCE [LARGE SCALE GENOMIC DNA]</scope>
    <source>
        <strain evidence="5">SAOS 153D</strain>
    </source>
</reference>
<keyword evidence="5" id="KW-1185">Reference proteome</keyword>
<dbReference type="Gene3D" id="3.10.310.10">
    <property type="entry name" value="Diaminopimelate Epimerase, Chain A, domain 1"/>
    <property type="match status" value="2"/>
</dbReference>
<reference evidence="3" key="3">
    <citation type="submission" date="2024-05" db="EMBL/GenBank/DDBJ databases">
        <title>Yangia mangrovi SAOS 153D genome.</title>
        <authorList>
            <person name="Verma A."/>
            <person name="Pal Y."/>
            <person name="Sundharam S."/>
            <person name="Bisht B."/>
            <person name="Srinivasan K."/>
        </authorList>
    </citation>
    <scope>NUCLEOTIDE SEQUENCE</scope>
    <source>
        <strain evidence="3">SAOS 153D</strain>
    </source>
</reference>
<sequence length="340" mass="36708">MNFSRMVNVVSAHAAGETNDVITGGVLSVPGQTMFEKMQWLEREGDELRQFLLNDPRGGVTLCMNLILPSNDPKAAFGYVIMESDFYVPMSGTNTICTVTVALETGMVPMQEPVTDLVIEAPAGLVPIRAECERGKVTSVSFDNVPSFVFYRDAEIDVPDIGKLKVDVAYGGMIYVIVNAEDCGFSLDREDAADLVTVGEKIKAAAAVQLPCVHPENPEIHTINQTLFAGPLRREDGVLRSKNAVIVSPGRIDRSPCGTGTSARLALLHARGEIAEGELFVHESIIDTEFQGVVSATTTCGGQPAISPRISGQAWITGFHQHVLDPTDPFPTGYRLGDTW</sequence>
<evidence type="ECO:0000313" key="3">
    <source>
        <dbReference type="EMBL" id="MCT4371615.1"/>
    </source>
</evidence>
<comment type="caution">
    <text evidence="4">The sequence shown here is derived from an EMBL/GenBank/DDBJ whole genome shotgun (WGS) entry which is preliminary data.</text>
</comment>
<protein>
    <submittedName>
        <fullName evidence="3">Proline racemase family protein</fullName>
    </submittedName>
</protein>
<dbReference type="Pfam" id="PF05544">
    <property type="entry name" value="Pro_racemase"/>
    <property type="match status" value="1"/>
</dbReference>
<gene>
    <name evidence="3" type="ORF">CLG85_015335</name>
    <name evidence="4" type="ORF">CLG85_05900</name>
</gene>
<dbReference type="InterPro" id="IPR008794">
    <property type="entry name" value="Pro_racemase_fam"/>
</dbReference>
<dbReference type="PANTHER" id="PTHR33442:SF5">
    <property type="entry name" value="BIFUNCTIONAL TRANS-3-HYDROXY-L-PROLINE DEHYDRATASE_2-EPIMERASE"/>
    <property type="match status" value="1"/>
</dbReference>
<evidence type="ECO:0000313" key="4">
    <source>
        <dbReference type="EMBL" id="PBD20085.1"/>
    </source>
</evidence>
<dbReference type="PANTHER" id="PTHR33442">
    <property type="entry name" value="TRANS-3-HYDROXY-L-PROLINE DEHYDRATASE"/>
    <property type="match status" value="1"/>
</dbReference>
<dbReference type="GO" id="GO:0047580">
    <property type="term" value="F:4-hydroxyproline epimerase activity"/>
    <property type="evidence" value="ECO:0007669"/>
    <property type="project" value="TreeGrafter"/>
</dbReference>
<dbReference type="SFLD" id="SFLDS00028">
    <property type="entry name" value="Proline_Racemase"/>
    <property type="match status" value="1"/>
</dbReference>
<proteinExistence type="inferred from homology"/>
<dbReference type="RefSeq" id="WP_095881423.1">
    <property type="nucleotide sequence ID" value="NZ_NTHN02000028.1"/>
</dbReference>
<dbReference type="SUPFAM" id="SSF54506">
    <property type="entry name" value="Diaminopimelate epimerase-like"/>
    <property type="match status" value="1"/>
</dbReference>
<organism evidence="4">
    <name type="scientific">Alloyangia mangrovi</name>
    <dbReference type="NCBI Taxonomy" id="1779329"/>
    <lineage>
        <taxon>Bacteria</taxon>
        <taxon>Pseudomonadati</taxon>
        <taxon>Pseudomonadota</taxon>
        <taxon>Alphaproteobacteria</taxon>
        <taxon>Rhodobacterales</taxon>
        <taxon>Roseobacteraceae</taxon>
        <taxon>Alloyangia</taxon>
    </lineage>
</organism>
<feature type="active site" description="Proton acceptor" evidence="2">
    <location>
        <position position="91"/>
    </location>
</feature>
<comment type="similarity">
    <text evidence="1">Belongs to the proline racemase family.</text>
</comment>
<reference evidence="4" key="1">
    <citation type="submission" date="2017-09" db="EMBL/GenBank/DDBJ databases">
        <title>Yangia sp. SAOS 153D whole genome sequencing.</title>
        <authorList>
            <person name="Verma A."/>
            <person name="Krishnamurthi S."/>
        </authorList>
    </citation>
    <scope>NUCLEOTIDE SEQUENCE [LARGE SCALE GENOMIC DNA]</scope>
    <source>
        <strain evidence="4">SAOS 153D</strain>
    </source>
</reference>
<accession>A0A2A3JY12</accession>
<evidence type="ECO:0000256" key="1">
    <source>
        <dbReference type="ARBA" id="ARBA00007529"/>
    </source>
</evidence>
<dbReference type="AlphaFoldDB" id="A0A2A3JY12"/>
<evidence type="ECO:0000256" key="2">
    <source>
        <dbReference type="PIRSR" id="PIRSR029792-1"/>
    </source>
</evidence>
<dbReference type="EMBL" id="NTHN02000028">
    <property type="protein sequence ID" value="MCT4371615.1"/>
    <property type="molecule type" value="Genomic_DNA"/>
</dbReference>
<name>A0A2A3JY12_9RHOB</name>
<dbReference type="EMBL" id="NTHN01000076">
    <property type="protein sequence ID" value="PBD20085.1"/>
    <property type="molecule type" value="Genomic_DNA"/>
</dbReference>
<dbReference type="FunFam" id="3.10.310.10:FF:000005">
    <property type="entry name" value="Proline racemase"/>
    <property type="match status" value="1"/>
</dbReference>
<dbReference type="OrthoDB" id="181267at2"/>
<dbReference type="Proteomes" id="UP000217448">
    <property type="component" value="Unassembled WGS sequence"/>
</dbReference>
<dbReference type="PIRSF" id="PIRSF029792">
    <property type="entry name" value="Pro_racemase"/>
    <property type="match status" value="1"/>
</dbReference>